<proteinExistence type="predicted"/>
<organism evidence="2 3">
    <name type="scientific">Caerostris extrusa</name>
    <name type="common">Bark spider</name>
    <name type="synonym">Caerostris bankana</name>
    <dbReference type="NCBI Taxonomy" id="172846"/>
    <lineage>
        <taxon>Eukaryota</taxon>
        <taxon>Metazoa</taxon>
        <taxon>Ecdysozoa</taxon>
        <taxon>Arthropoda</taxon>
        <taxon>Chelicerata</taxon>
        <taxon>Arachnida</taxon>
        <taxon>Araneae</taxon>
        <taxon>Araneomorphae</taxon>
        <taxon>Entelegynae</taxon>
        <taxon>Araneoidea</taxon>
        <taxon>Araneidae</taxon>
        <taxon>Caerostris</taxon>
    </lineage>
</organism>
<feature type="region of interest" description="Disordered" evidence="1">
    <location>
        <begin position="79"/>
        <end position="100"/>
    </location>
</feature>
<comment type="caution">
    <text evidence="2">The sequence shown here is derived from an EMBL/GenBank/DDBJ whole genome shotgun (WGS) entry which is preliminary data.</text>
</comment>
<dbReference type="AlphaFoldDB" id="A0AAV4QSV4"/>
<keyword evidence="3" id="KW-1185">Reference proteome</keyword>
<evidence type="ECO:0000256" key="1">
    <source>
        <dbReference type="SAM" id="MobiDB-lite"/>
    </source>
</evidence>
<accession>A0AAV4QSV4</accession>
<evidence type="ECO:0000313" key="2">
    <source>
        <dbReference type="EMBL" id="GIY11909.1"/>
    </source>
</evidence>
<sequence>MQLMKQDDHSPVSSIQRRWRVCSGVAPSWARVLLTEQYVQSRSSVASSSEGSVYTDSDFANVVAKAAQNAGFHLFRPSATQPSKLETTPTSSLLSPVHNC</sequence>
<reference evidence="2 3" key="1">
    <citation type="submission" date="2021-06" db="EMBL/GenBank/DDBJ databases">
        <title>Caerostris extrusa draft genome.</title>
        <authorList>
            <person name="Kono N."/>
            <person name="Arakawa K."/>
        </authorList>
    </citation>
    <scope>NUCLEOTIDE SEQUENCE [LARGE SCALE GENOMIC DNA]</scope>
</reference>
<dbReference type="EMBL" id="BPLR01006721">
    <property type="protein sequence ID" value="GIY11909.1"/>
    <property type="molecule type" value="Genomic_DNA"/>
</dbReference>
<feature type="compositionally biased region" description="Polar residues" evidence="1">
    <location>
        <begin position="79"/>
        <end position="94"/>
    </location>
</feature>
<dbReference type="Proteomes" id="UP001054945">
    <property type="component" value="Unassembled WGS sequence"/>
</dbReference>
<protein>
    <submittedName>
        <fullName evidence="2">Roundabout 2</fullName>
    </submittedName>
</protein>
<evidence type="ECO:0000313" key="3">
    <source>
        <dbReference type="Proteomes" id="UP001054945"/>
    </source>
</evidence>
<name>A0AAV4QSV4_CAEEX</name>
<gene>
    <name evidence="2" type="primary">ROBO2_2</name>
    <name evidence="2" type="ORF">CEXT_210611</name>
</gene>